<reference evidence="2 4" key="2">
    <citation type="submission" date="2019-02" db="EMBL/GenBank/DDBJ databases">
        <authorList>
            <consortium name="Pathogen Informatics"/>
        </authorList>
    </citation>
    <scope>NUCLEOTIDE SEQUENCE [LARGE SCALE GENOMIC DNA]</scope>
    <source>
        <strain evidence="2 4">3012STDY7078512</strain>
    </source>
</reference>
<evidence type="ECO:0000313" key="3">
    <source>
        <dbReference type="Proteomes" id="UP000279562"/>
    </source>
</evidence>
<proteinExistence type="predicted"/>
<dbReference type="EMBL" id="CAACYH010000004">
    <property type="protein sequence ID" value="VFB14589.1"/>
    <property type="molecule type" value="Genomic_DNA"/>
</dbReference>
<dbReference type="Proteomes" id="UP000396835">
    <property type="component" value="Unassembled WGS sequence"/>
</dbReference>
<sequence length="235" mass="26137">MKQITKVWVLITCIATMVSCGNKKNSDTAEKEAQEVAKEMSKDFGEMNGTEQFEAALKAFGLNVNDATPDFKYKEKNEKGKYYVKGLFANNKNEAYGTFMKEDSGEITIEEYNAFLTKLYNSTAKQSEGGKCVVGFGDNATTKEEALKEKPINKVIGLKDGFGEPWTSVTWHFVKDGIFYMVDCDLKEQRAATPSRITLSISQGLQESLDAVINEAEKALDDKNVQKAIKEKSGK</sequence>
<dbReference type="AlphaFoldDB" id="A0A2R3MTX7"/>
<name>A0A2R3MTX7_9BACE</name>
<evidence type="ECO:0000313" key="4">
    <source>
        <dbReference type="Proteomes" id="UP000396835"/>
    </source>
</evidence>
<protein>
    <recommendedName>
        <fullName evidence="5">Lipoprotein</fullName>
    </recommendedName>
</protein>
<organism evidence="1 3">
    <name type="scientific">Prevotella heparinolytica</name>
    <dbReference type="NCBI Taxonomy" id="28113"/>
    <lineage>
        <taxon>Bacteria</taxon>
        <taxon>Pseudomonadati</taxon>
        <taxon>Bacteroidota</taxon>
        <taxon>Bacteroidia</taxon>
        <taxon>Bacteroidales</taxon>
        <taxon>Bacteroidaceae</taxon>
        <taxon>Bacteroides</taxon>
    </lineage>
</organism>
<gene>
    <name evidence="1" type="ORF">EII33_03080</name>
    <name evidence="2" type="ORF">NCTC7812_02147</name>
</gene>
<dbReference type="EMBL" id="RQYF01000008">
    <property type="protein sequence ID" value="RRD92598.1"/>
    <property type="molecule type" value="Genomic_DNA"/>
</dbReference>
<dbReference type="RefSeq" id="WP_106039981.1">
    <property type="nucleotide sequence ID" value="NZ_CAACYH010000004.1"/>
</dbReference>
<evidence type="ECO:0008006" key="5">
    <source>
        <dbReference type="Google" id="ProtNLM"/>
    </source>
</evidence>
<dbReference type="OrthoDB" id="9872227at2"/>
<dbReference type="Proteomes" id="UP000279562">
    <property type="component" value="Unassembled WGS sequence"/>
</dbReference>
<evidence type="ECO:0000313" key="1">
    <source>
        <dbReference type="EMBL" id="RRD92598.1"/>
    </source>
</evidence>
<reference evidence="1 3" key="1">
    <citation type="submission" date="2018-11" db="EMBL/GenBank/DDBJ databases">
        <title>Genomes From Bacteria Associated with the Canine Oral Cavity: a Test Case for Automated Genome-Based Taxonomic Assignment.</title>
        <authorList>
            <person name="Coil D.A."/>
            <person name="Jospin G."/>
            <person name="Darling A.E."/>
            <person name="Wallis C."/>
            <person name="Davis I.J."/>
            <person name="Harris S."/>
            <person name="Eisen J.A."/>
            <person name="Holcombe L.J."/>
            <person name="O'Flynn C."/>
        </authorList>
    </citation>
    <scope>NUCLEOTIDE SEQUENCE [LARGE SCALE GENOMIC DNA]</scope>
    <source>
        <strain evidence="1 3">OH1047_COT-310</strain>
    </source>
</reference>
<dbReference type="GeneID" id="94549206"/>
<dbReference type="PROSITE" id="PS51257">
    <property type="entry name" value="PROKAR_LIPOPROTEIN"/>
    <property type="match status" value="1"/>
</dbReference>
<evidence type="ECO:0000313" key="2">
    <source>
        <dbReference type="EMBL" id="VFB14589.1"/>
    </source>
</evidence>
<keyword evidence="3" id="KW-1185">Reference proteome</keyword>
<accession>A0A2R3MTX7</accession>
<dbReference type="KEGG" id="bhf:C3V43_12355"/>